<dbReference type="InterPro" id="IPR051785">
    <property type="entry name" value="MMCE/EMCE_epimerase"/>
</dbReference>
<sequence length="161" mass="17089">MTAEFPGLASFAGPRVHHAGVTVSDLDTSAEFYQDLLGGSRFGPYERSGPRIDAVTGYVGAVVRQVFLTAADGSTMVELLQYVGGSADVLEPDNGTVGAVHIALTVDDLDAALARARERGYVALSDPIPASPPMTGCRVVYMLDPDRVRVELVELPRRTLA</sequence>
<dbReference type="SUPFAM" id="SSF54593">
    <property type="entry name" value="Glyoxalase/Bleomycin resistance protein/Dihydroxybiphenyl dioxygenase"/>
    <property type="match status" value="1"/>
</dbReference>
<evidence type="ECO:0000313" key="4">
    <source>
        <dbReference type="Proteomes" id="UP001432000"/>
    </source>
</evidence>
<evidence type="ECO:0000259" key="2">
    <source>
        <dbReference type="PROSITE" id="PS51819"/>
    </source>
</evidence>
<keyword evidence="4" id="KW-1185">Reference proteome</keyword>
<protein>
    <submittedName>
        <fullName evidence="3">VOC family protein</fullName>
    </submittedName>
</protein>
<evidence type="ECO:0000313" key="3">
    <source>
        <dbReference type="EMBL" id="WXG68689.1"/>
    </source>
</evidence>
<gene>
    <name evidence="3" type="ORF">WDS16_26485</name>
</gene>
<dbReference type="PANTHER" id="PTHR43048:SF3">
    <property type="entry name" value="METHYLMALONYL-COA EPIMERASE, MITOCHONDRIAL"/>
    <property type="match status" value="1"/>
</dbReference>
<dbReference type="Proteomes" id="UP001432000">
    <property type="component" value="Chromosome"/>
</dbReference>
<dbReference type="PROSITE" id="PS51819">
    <property type="entry name" value="VOC"/>
    <property type="match status" value="1"/>
</dbReference>
<proteinExistence type="predicted"/>
<dbReference type="EMBL" id="CP147846">
    <property type="protein sequence ID" value="WXG68689.1"/>
    <property type="molecule type" value="Genomic_DNA"/>
</dbReference>
<dbReference type="Pfam" id="PF13669">
    <property type="entry name" value="Glyoxalase_4"/>
    <property type="match status" value="1"/>
</dbReference>
<dbReference type="Gene3D" id="3.10.180.10">
    <property type="entry name" value="2,3-Dihydroxybiphenyl 1,2-Dioxygenase, domain 1"/>
    <property type="match status" value="1"/>
</dbReference>
<dbReference type="RefSeq" id="WP_338889062.1">
    <property type="nucleotide sequence ID" value="NZ_CP147846.1"/>
</dbReference>
<dbReference type="InterPro" id="IPR037523">
    <property type="entry name" value="VOC_core"/>
</dbReference>
<dbReference type="PANTHER" id="PTHR43048">
    <property type="entry name" value="METHYLMALONYL-COA EPIMERASE"/>
    <property type="match status" value="1"/>
</dbReference>
<organism evidence="3 4">
    <name type="scientific">Rhodococcus sovatensis</name>
    <dbReference type="NCBI Taxonomy" id="1805840"/>
    <lineage>
        <taxon>Bacteria</taxon>
        <taxon>Bacillati</taxon>
        <taxon>Actinomycetota</taxon>
        <taxon>Actinomycetes</taxon>
        <taxon>Mycobacteriales</taxon>
        <taxon>Nocardiaceae</taxon>
        <taxon>Rhodococcus</taxon>
    </lineage>
</organism>
<name>A0ABZ2PI92_9NOCA</name>
<evidence type="ECO:0000256" key="1">
    <source>
        <dbReference type="ARBA" id="ARBA00022723"/>
    </source>
</evidence>
<dbReference type="InterPro" id="IPR029068">
    <property type="entry name" value="Glyas_Bleomycin-R_OHBP_Dase"/>
</dbReference>
<keyword evidence="1" id="KW-0479">Metal-binding</keyword>
<reference evidence="3 4" key="1">
    <citation type="submission" date="2024-03" db="EMBL/GenBank/DDBJ databases">
        <title>Natural products discovery in diverse microorganisms through a two-stage MS feature dereplication strategy.</title>
        <authorList>
            <person name="Zhang R."/>
        </authorList>
    </citation>
    <scope>NUCLEOTIDE SEQUENCE [LARGE SCALE GENOMIC DNA]</scope>
    <source>
        <strain evidence="3 4">18930</strain>
    </source>
</reference>
<accession>A0ABZ2PI92</accession>
<feature type="domain" description="VOC" evidence="2">
    <location>
        <begin position="15"/>
        <end position="155"/>
    </location>
</feature>